<protein>
    <recommendedName>
        <fullName evidence="6">tRNA (Guanine-N1)-methyltransferase</fullName>
    </recommendedName>
</protein>
<gene>
    <name evidence="4" type="ORF">I595_609</name>
</gene>
<feature type="signal peptide" evidence="3">
    <location>
        <begin position="1"/>
        <end position="20"/>
    </location>
</feature>
<feature type="chain" id="PRO_5006135319" description="tRNA (Guanine-N1)-methyltransferase" evidence="3">
    <location>
        <begin position="21"/>
        <end position="201"/>
    </location>
</feature>
<sequence>MKNSFLLVAALLFSCGLIIAQEESAETEDMSIKGQYETLIRKSTNYRQQGKRYEVVRLLELEAFQKNVTDSLKAANANIAELQGTIAKQEASNSSLTAALEKTSKDLKAVSEEKDSMSFLGKLISKGTYNLIVWSIIFALLIFLLLFIYKFKNSNSLTQQAKLALSDLEKEFEEHRRRALEREQKISRKLQDEINKNKKGG</sequence>
<keyword evidence="1" id="KW-0175">Coiled coil</keyword>
<reference evidence="4 5" key="1">
    <citation type="submission" date="2015-09" db="EMBL/GenBank/DDBJ databases">
        <title>Genome sequence of the marine flavobacterium Croceitalea dokdonensis DOKDO 023 that contains proton- and sodium-pumping rhodopsins.</title>
        <authorList>
            <person name="Kwon S.-K."/>
            <person name="Lee H.K."/>
            <person name="Kwak M.-J."/>
            <person name="Kim J.F."/>
        </authorList>
    </citation>
    <scope>NUCLEOTIDE SEQUENCE [LARGE SCALE GENOMIC DNA]</scope>
    <source>
        <strain evidence="4 5">DOKDO 023</strain>
    </source>
</reference>
<dbReference type="OrthoDB" id="981213at2"/>
<evidence type="ECO:0000313" key="4">
    <source>
        <dbReference type="EMBL" id="KPM33703.1"/>
    </source>
</evidence>
<dbReference type="EMBL" id="LDJX01000001">
    <property type="protein sequence ID" value="KPM33703.1"/>
    <property type="molecule type" value="Genomic_DNA"/>
</dbReference>
<proteinExistence type="predicted"/>
<comment type="caution">
    <text evidence="4">The sequence shown here is derived from an EMBL/GenBank/DDBJ whole genome shotgun (WGS) entry which is preliminary data.</text>
</comment>
<evidence type="ECO:0000256" key="3">
    <source>
        <dbReference type="SAM" id="SignalP"/>
    </source>
</evidence>
<dbReference type="PROSITE" id="PS51257">
    <property type="entry name" value="PROKAR_LIPOPROTEIN"/>
    <property type="match status" value="1"/>
</dbReference>
<evidence type="ECO:0000256" key="1">
    <source>
        <dbReference type="SAM" id="Coils"/>
    </source>
</evidence>
<evidence type="ECO:0008006" key="6">
    <source>
        <dbReference type="Google" id="ProtNLM"/>
    </source>
</evidence>
<keyword evidence="5" id="KW-1185">Reference proteome</keyword>
<feature type="coiled-coil region" evidence="1">
    <location>
        <begin position="72"/>
        <end position="113"/>
    </location>
</feature>
<evidence type="ECO:0000256" key="2">
    <source>
        <dbReference type="SAM" id="Phobius"/>
    </source>
</evidence>
<accession>A0A0P7B2L2</accession>
<keyword evidence="2" id="KW-0472">Membrane</keyword>
<dbReference type="RefSeq" id="WP_054557853.1">
    <property type="nucleotide sequence ID" value="NZ_LDJX01000001.1"/>
</dbReference>
<keyword evidence="3" id="KW-0732">Signal</keyword>
<evidence type="ECO:0000313" key="5">
    <source>
        <dbReference type="Proteomes" id="UP000050280"/>
    </source>
</evidence>
<dbReference type="AlphaFoldDB" id="A0A0P7B2L2"/>
<feature type="transmembrane region" description="Helical" evidence="2">
    <location>
        <begin position="131"/>
        <end position="149"/>
    </location>
</feature>
<organism evidence="4 5">
    <name type="scientific">Croceitalea dokdonensis DOKDO 023</name>
    <dbReference type="NCBI Taxonomy" id="1300341"/>
    <lineage>
        <taxon>Bacteria</taxon>
        <taxon>Pseudomonadati</taxon>
        <taxon>Bacteroidota</taxon>
        <taxon>Flavobacteriia</taxon>
        <taxon>Flavobacteriales</taxon>
        <taxon>Flavobacteriaceae</taxon>
        <taxon>Croceitalea</taxon>
    </lineage>
</organism>
<keyword evidence="2" id="KW-1133">Transmembrane helix</keyword>
<feature type="coiled-coil region" evidence="1">
    <location>
        <begin position="158"/>
        <end position="185"/>
    </location>
</feature>
<name>A0A0P7B2L2_9FLAO</name>
<dbReference type="STRING" id="1300341.I595_609"/>
<keyword evidence="2" id="KW-0812">Transmembrane</keyword>
<dbReference type="PATRIC" id="fig|1300341.3.peg.602"/>
<dbReference type="Proteomes" id="UP000050280">
    <property type="component" value="Unassembled WGS sequence"/>
</dbReference>